<evidence type="ECO:0000256" key="2">
    <source>
        <dbReference type="SAM" id="SignalP"/>
    </source>
</evidence>
<feature type="chain" id="PRO_5017462240" evidence="2">
    <location>
        <begin position="18"/>
        <end position="153"/>
    </location>
</feature>
<dbReference type="EMBL" id="MVGC01000013">
    <property type="protein sequence ID" value="RJE26854.1"/>
    <property type="molecule type" value="Genomic_DNA"/>
</dbReference>
<dbReference type="AlphaFoldDB" id="A0A3A3A567"/>
<protein>
    <submittedName>
        <fullName evidence="3">Uncharacterized protein</fullName>
    </submittedName>
</protein>
<feature type="signal peptide" evidence="2">
    <location>
        <begin position="1"/>
        <end position="17"/>
    </location>
</feature>
<name>A0A3A3A567_9EURO</name>
<evidence type="ECO:0000313" key="4">
    <source>
        <dbReference type="Proteomes" id="UP000266188"/>
    </source>
</evidence>
<gene>
    <name evidence="3" type="ORF">PHISCL_00766</name>
</gene>
<proteinExistence type="predicted"/>
<organism evidence="3 4">
    <name type="scientific">Aspergillus sclerotialis</name>
    <dbReference type="NCBI Taxonomy" id="2070753"/>
    <lineage>
        <taxon>Eukaryota</taxon>
        <taxon>Fungi</taxon>
        <taxon>Dikarya</taxon>
        <taxon>Ascomycota</taxon>
        <taxon>Pezizomycotina</taxon>
        <taxon>Eurotiomycetes</taxon>
        <taxon>Eurotiomycetidae</taxon>
        <taxon>Eurotiales</taxon>
        <taxon>Aspergillaceae</taxon>
        <taxon>Aspergillus</taxon>
        <taxon>Aspergillus subgen. Polypaecilum</taxon>
    </lineage>
</organism>
<dbReference type="Proteomes" id="UP000266188">
    <property type="component" value="Unassembled WGS sequence"/>
</dbReference>
<accession>A0A3A3A567</accession>
<sequence>MQLKAALTLFFAAMALANPVAEEQAEQVEQQTQEAQTAQAAQDWGDGGYRHGGGWGHGGHGGWGGGWGRCGWEYQRCTDVRMPFEVAPRSVETDTLSNSAAAGIAGTGIAATVTANGDTAAGGRRSLPPTFLRLGSDSINLLAIMVGSCSQLE</sequence>
<feature type="region of interest" description="Disordered" evidence="1">
    <location>
        <begin position="24"/>
        <end position="53"/>
    </location>
</feature>
<feature type="compositionally biased region" description="Low complexity" evidence="1">
    <location>
        <begin position="24"/>
        <end position="44"/>
    </location>
</feature>
<keyword evidence="2" id="KW-0732">Signal</keyword>
<evidence type="ECO:0000256" key="1">
    <source>
        <dbReference type="SAM" id="MobiDB-lite"/>
    </source>
</evidence>
<evidence type="ECO:0000313" key="3">
    <source>
        <dbReference type="EMBL" id="RJE26854.1"/>
    </source>
</evidence>
<keyword evidence="4" id="KW-1185">Reference proteome</keyword>
<reference evidence="4" key="1">
    <citation type="submission" date="2017-02" db="EMBL/GenBank/DDBJ databases">
        <authorList>
            <person name="Tafer H."/>
            <person name="Lopandic K."/>
        </authorList>
    </citation>
    <scope>NUCLEOTIDE SEQUENCE [LARGE SCALE GENOMIC DNA]</scope>
    <source>
        <strain evidence="4">CBS 366.77</strain>
    </source>
</reference>
<comment type="caution">
    <text evidence="3">The sequence shown here is derived from an EMBL/GenBank/DDBJ whole genome shotgun (WGS) entry which is preliminary data.</text>
</comment>